<comment type="caution">
    <text evidence="1">The sequence shown here is derived from an EMBL/GenBank/DDBJ whole genome shotgun (WGS) entry which is preliminary data.</text>
</comment>
<protein>
    <submittedName>
        <fullName evidence="1">Uncharacterized protein</fullName>
    </submittedName>
</protein>
<organism evidence="1 2">
    <name type="scientific">Friedmanniomyces endolithicus</name>
    <dbReference type="NCBI Taxonomy" id="329885"/>
    <lineage>
        <taxon>Eukaryota</taxon>
        <taxon>Fungi</taxon>
        <taxon>Dikarya</taxon>
        <taxon>Ascomycota</taxon>
        <taxon>Pezizomycotina</taxon>
        <taxon>Dothideomycetes</taxon>
        <taxon>Dothideomycetidae</taxon>
        <taxon>Mycosphaerellales</taxon>
        <taxon>Teratosphaeriaceae</taxon>
        <taxon>Friedmanniomyces</taxon>
    </lineage>
</organism>
<proteinExistence type="predicted"/>
<dbReference type="AlphaFoldDB" id="A0AAN6F6P6"/>
<dbReference type="Proteomes" id="UP001168146">
    <property type="component" value="Unassembled WGS sequence"/>
</dbReference>
<evidence type="ECO:0000313" key="1">
    <source>
        <dbReference type="EMBL" id="KAK0303444.1"/>
    </source>
</evidence>
<reference evidence="1" key="1">
    <citation type="submission" date="2021-12" db="EMBL/GenBank/DDBJ databases">
        <title>Black yeast isolated from Biological Soil Crust.</title>
        <authorList>
            <person name="Kurbessoian T."/>
        </authorList>
    </citation>
    <scope>NUCLEOTIDE SEQUENCE</scope>
    <source>
        <strain evidence="1">CCFEE 5208</strain>
    </source>
</reference>
<evidence type="ECO:0000313" key="2">
    <source>
        <dbReference type="Proteomes" id="UP001168146"/>
    </source>
</evidence>
<dbReference type="EMBL" id="JASUXU010000147">
    <property type="protein sequence ID" value="KAK0303444.1"/>
    <property type="molecule type" value="Genomic_DNA"/>
</dbReference>
<sequence>MSSQEWASQLRLQDNSVLEKVLETLQVMQKAEPNRFRSSKLKIQKKGQHDQSRIKNFTSHSGPDLMTRAVLEGNAVKWMQNPLAFWSHPGQYLENASSISPPARLVEAYISAHCDDASSRMVQRIACIVLVEIRDWMGRPAIDDITDSVHVAQIVNVPEVDIKKIVVNMIDWGHRYKNLEKDLGRGICLSLGIDLSES</sequence>
<gene>
    <name evidence="1" type="ORF">LTR82_017547</name>
</gene>
<name>A0AAN6F6P6_9PEZI</name>
<accession>A0AAN6F6P6</accession>